<feature type="signal peptide" evidence="1">
    <location>
        <begin position="1"/>
        <end position="21"/>
    </location>
</feature>
<feature type="chain" id="PRO_5039010604" evidence="1">
    <location>
        <begin position="22"/>
        <end position="180"/>
    </location>
</feature>
<evidence type="ECO:0000313" key="4">
    <source>
        <dbReference type="Proteomes" id="UP000247781"/>
    </source>
</evidence>
<dbReference type="OrthoDB" id="3568721at2"/>
<feature type="domain" description="DUF4333" evidence="2">
    <location>
        <begin position="105"/>
        <end position="164"/>
    </location>
</feature>
<reference evidence="3 4" key="2">
    <citation type="submission" date="2018-06" db="EMBL/GenBank/DDBJ databases">
        <title>Sequencing of bacterial isolates from soil warming experiment in Harvard Forest, Massachusetts, USA.</title>
        <authorList>
            <person name="Deangelis K.PhD."/>
        </authorList>
    </citation>
    <scope>NUCLEOTIDE SEQUENCE [LARGE SCALE GENOMIC DNA]</scope>
    <source>
        <strain evidence="3 4">GAS496</strain>
    </source>
</reference>
<name>A0A318HEN1_9MYCO</name>
<accession>A0A318HEN1</accession>
<keyword evidence="4" id="KW-1185">Reference proteome</keyword>
<dbReference type="PROSITE" id="PS51257">
    <property type="entry name" value="PROKAR_LIPOPROTEIN"/>
    <property type="match status" value="1"/>
</dbReference>
<dbReference type="Proteomes" id="UP000247781">
    <property type="component" value="Unassembled WGS sequence"/>
</dbReference>
<feature type="domain" description="DUF4333" evidence="2">
    <location>
        <begin position="19"/>
        <end position="95"/>
    </location>
</feature>
<sequence length="180" mass="18724">MAKLIRCGAVTLCATALLAVAGCSGSVSINQEKTVAKADVADQISTKVNEKAGHKPESVTCPGDLKAAVGASLDCQMTYDGQPYGVNVTVTSVDGDRVNFDIVETVNKDDVAKQISDQLAQQFGRTPENVTCPNDLKGDAGATTRCELTDQGSTYGVTVTVTSAGGGDVKFDFKVDDQPE</sequence>
<gene>
    <name evidence="3" type="ORF">C8E89_11120</name>
</gene>
<keyword evidence="1" id="KW-0732">Signal</keyword>
<dbReference type="Pfam" id="PF14230">
    <property type="entry name" value="DUF4333"/>
    <property type="match status" value="2"/>
</dbReference>
<comment type="caution">
    <text evidence="3">The sequence shown here is derived from an EMBL/GenBank/DDBJ whole genome shotgun (WGS) entry which is preliminary data.</text>
</comment>
<dbReference type="InterPro" id="IPR025637">
    <property type="entry name" value="DUF4333"/>
</dbReference>
<dbReference type="AlphaFoldDB" id="A0A318HEN1"/>
<organism evidence="3 4">
    <name type="scientific">Mycolicibacterium moriokaense</name>
    <dbReference type="NCBI Taxonomy" id="39691"/>
    <lineage>
        <taxon>Bacteria</taxon>
        <taxon>Bacillati</taxon>
        <taxon>Actinomycetota</taxon>
        <taxon>Actinomycetes</taxon>
        <taxon>Mycobacteriales</taxon>
        <taxon>Mycobacteriaceae</taxon>
        <taxon>Mycolicibacterium</taxon>
    </lineage>
</organism>
<evidence type="ECO:0000313" key="3">
    <source>
        <dbReference type="EMBL" id="PXX07237.1"/>
    </source>
</evidence>
<evidence type="ECO:0000259" key="2">
    <source>
        <dbReference type="Pfam" id="PF14230"/>
    </source>
</evidence>
<dbReference type="EMBL" id="QJJU01000011">
    <property type="protein sequence ID" value="PXX07237.1"/>
    <property type="molecule type" value="Genomic_DNA"/>
</dbReference>
<reference evidence="4" key="1">
    <citation type="submission" date="2018-05" db="EMBL/GenBank/DDBJ databases">
        <authorList>
            <person name="Deangelis K."/>
            <person name="Huntemann M."/>
            <person name="Clum A."/>
            <person name="Pillay M."/>
            <person name="Palaniappan K."/>
            <person name="Varghese N."/>
            <person name="Mikhailova N."/>
            <person name="Stamatis D."/>
            <person name="Reddy T."/>
            <person name="Daum C."/>
            <person name="Shapiro N."/>
            <person name="Ivanova N."/>
            <person name="Kyrpides N."/>
            <person name="Woyke T."/>
        </authorList>
    </citation>
    <scope>NUCLEOTIDE SEQUENCE [LARGE SCALE GENOMIC DNA]</scope>
    <source>
        <strain evidence="4">GAS496</strain>
    </source>
</reference>
<evidence type="ECO:0000256" key="1">
    <source>
        <dbReference type="SAM" id="SignalP"/>
    </source>
</evidence>
<dbReference type="RefSeq" id="WP_110317311.1">
    <property type="nucleotide sequence ID" value="NZ_QJJU01000011.1"/>
</dbReference>
<proteinExistence type="predicted"/>
<protein>
    <submittedName>
        <fullName evidence="3">Uncharacterized protein DUF4333</fullName>
    </submittedName>
</protein>